<dbReference type="InterPro" id="IPR001789">
    <property type="entry name" value="Sig_transdc_resp-reg_receiver"/>
</dbReference>
<evidence type="ECO:0000256" key="10">
    <source>
        <dbReference type="ARBA" id="ARBA00068150"/>
    </source>
</evidence>
<dbReference type="SUPFAM" id="SSF55785">
    <property type="entry name" value="PYP-like sensor domain (PAS domain)"/>
    <property type="match status" value="1"/>
</dbReference>
<dbReference type="FunFam" id="3.30.565.10:FF:000010">
    <property type="entry name" value="Sensor histidine kinase RcsC"/>
    <property type="match status" value="1"/>
</dbReference>
<protein>
    <recommendedName>
        <fullName evidence="10">Sensory/regulatory protein RpfC</fullName>
        <ecNumber evidence="2">2.7.13.3</ecNumber>
    </recommendedName>
</protein>
<dbReference type="EC" id="2.7.13.3" evidence="2"/>
<feature type="domain" description="Histidine kinase" evidence="12">
    <location>
        <begin position="277"/>
        <end position="497"/>
    </location>
</feature>
<evidence type="ECO:0000259" key="14">
    <source>
        <dbReference type="PROSITE" id="PS50112"/>
    </source>
</evidence>
<dbReference type="PROSITE" id="PS50109">
    <property type="entry name" value="HIS_KIN"/>
    <property type="match status" value="1"/>
</dbReference>
<evidence type="ECO:0000256" key="6">
    <source>
        <dbReference type="ARBA" id="ARBA00022777"/>
    </source>
</evidence>
<dbReference type="SMART" id="SM00086">
    <property type="entry name" value="PAC"/>
    <property type="match status" value="1"/>
</dbReference>
<feature type="modified residue" description="4-aspartylphosphate" evidence="11">
    <location>
        <position position="55"/>
    </location>
</feature>
<dbReference type="Proteomes" id="UP000192472">
    <property type="component" value="Unassembled WGS sequence"/>
</dbReference>
<evidence type="ECO:0000256" key="11">
    <source>
        <dbReference type="PROSITE-ProRule" id="PRU00169"/>
    </source>
</evidence>
<dbReference type="GO" id="GO:0005524">
    <property type="term" value="F:ATP binding"/>
    <property type="evidence" value="ECO:0007669"/>
    <property type="project" value="UniProtKB-KW"/>
</dbReference>
<dbReference type="FunFam" id="1.10.287.130:FF:000002">
    <property type="entry name" value="Two-component osmosensing histidine kinase"/>
    <property type="match status" value="1"/>
</dbReference>
<evidence type="ECO:0000256" key="9">
    <source>
        <dbReference type="ARBA" id="ARBA00064003"/>
    </source>
</evidence>
<feature type="domain" description="Response regulatory" evidence="13">
    <location>
        <begin position="519"/>
        <end position="637"/>
    </location>
</feature>
<dbReference type="OrthoDB" id="9781208at2"/>
<dbReference type="PRINTS" id="PR00344">
    <property type="entry name" value="BCTRLSENSOR"/>
</dbReference>
<dbReference type="PROSITE" id="PS50113">
    <property type="entry name" value="PAC"/>
    <property type="match status" value="1"/>
</dbReference>
<dbReference type="PROSITE" id="PS50110">
    <property type="entry name" value="RESPONSE_REGULATORY"/>
    <property type="match status" value="2"/>
</dbReference>
<keyword evidence="4" id="KW-0808">Transferase</keyword>
<dbReference type="Pfam" id="PF00072">
    <property type="entry name" value="Response_reg"/>
    <property type="match status" value="2"/>
</dbReference>
<dbReference type="SMART" id="SM00388">
    <property type="entry name" value="HisKA"/>
    <property type="match status" value="1"/>
</dbReference>
<keyword evidence="5" id="KW-0547">Nucleotide-binding</keyword>
<evidence type="ECO:0000256" key="7">
    <source>
        <dbReference type="ARBA" id="ARBA00022840"/>
    </source>
</evidence>
<dbReference type="InterPro" id="IPR001610">
    <property type="entry name" value="PAC"/>
</dbReference>
<dbReference type="SMART" id="SM00091">
    <property type="entry name" value="PAS"/>
    <property type="match status" value="1"/>
</dbReference>
<evidence type="ECO:0000313" key="17">
    <source>
        <dbReference type="Proteomes" id="UP000192472"/>
    </source>
</evidence>
<dbReference type="InterPro" id="IPR035965">
    <property type="entry name" value="PAS-like_dom_sf"/>
</dbReference>
<keyword evidence="7" id="KW-0067">ATP-binding</keyword>
<dbReference type="InterPro" id="IPR000014">
    <property type="entry name" value="PAS"/>
</dbReference>
<evidence type="ECO:0000256" key="1">
    <source>
        <dbReference type="ARBA" id="ARBA00000085"/>
    </source>
</evidence>
<dbReference type="RefSeq" id="WP_084373324.1">
    <property type="nucleotide sequence ID" value="NZ_FWYF01000003.1"/>
</dbReference>
<keyword evidence="6" id="KW-0418">Kinase</keyword>
<dbReference type="SUPFAM" id="SSF55874">
    <property type="entry name" value="ATPase domain of HSP90 chaperone/DNA topoisomerase II/histidine kinase"/>
    <property type="match status" value="1"/>
</dbReference>
<feature type="domain" description="PAC" evidence="15">
    <location>
        <begin position="207"/>
        <end position="259"/>
    </location>
</feature>
<dbReference type="InterPro" id="IPR005467">
    <property type="entry name" value="His_kinase_dom"/>
</dbReference>
<proteinExistence type="predicted"/>
<comment type="catalytic activity">
    <reaction evidence="1">
        <text>ATP + protein L-histidine = ADP + protein N-phospho-L-histidine.</text>
        <dbReference type="EC" id="2.7.13.3"/>
    </reaction>
</comment>
<feature type="domain" description="PAS" evidence="14">
    <location>
        <begin position="134"/>
        <end position="180"/>
    </location>
</feature>
<dbReference type="EMBL" id="FWYF01000003">
    <property type="protein sequence ID" value="SMD36005.1"/>
    <property type="molecule type" value="Genomic_DNA"/>
</dbReference>
<dbReference type="InterPro" id="IPR000700">
    <property type="entry name" value="PAS-assoc_C"/>
</dbReference>
<dbReference type="Gene3D" id="3.30.565.10">
    <property type="entry name" value="Histidine kinase-like ATPase, C-terminal domain"/>
    <property type="match status" value="1"/>
</dbReference>
<feature type="domain" description="Response regulatory" evidence="13">
    <location>
        <begin position="4"/>
        <end position="116"/>
    </location>
</feature>
<evidence type="ECO:0000256" key="8">
    <source>
        <dbReference type="ARBA" id="ARBA00023012"/>
    </source>
</evidence>
<dbReference type="SUPFAM" id="SSF52172">
    <property type="entry name" value="CheY-like"/>
    <property type="match status" value="2"/>
</dbReference>
<dbReference type="Pfam" id="PF13426">
    <property type="entry name" value="PAS_9"/>
    <property type="match status" value="1"/>
</dbReference>
<keyword evidence="17" id="KW-1185">Reference proteome</keyword>
<dbReference type="SUPFAM" id="SSF47384">
    <property type="entry name" value="Homodimeric domain of signal transducing histidine kinase"/>
    <property type="match status" value="1"/>
</dbReference>
<dbReference type="CDD" id="cd17546">
    <property type="entry name" value="REC_hyHK_CKI1_RcsC-like"/>
    <property type="match status" value="1"/>
</dbReference>
<accession>A0A1W2GH64</accession>
<dbReference type="CDD" id="cd00156">
    <property type="entry name" value="REC"/>
    <property type="match status" value="1"/>
</dbReference>
<keyword evidence="8" id="KW-0902">Two-component regulatory system</keyword>
<dbReference type="STRING" id="692418.SAMN04488029_2653"/>
<comment type="subunit">
    <text evidence="9">At low DSF concentrations, interacts with RpfF.</text>
</comment>
<organism evidence="16 17">
    <name type="scientific">Reichenbachiella faecimaris</name>
    <dbReference type="NCBI Taxonomy" id="692418"/>
    <lineage>
        <taxon>Bacteria</taxon>
        <taxon>Pseudomonadati</taxon>
        <taxon>Bacteroidota</taxon>
        <taxon>Cytophagia</taxon>
        <taxon>Cytophagales</taxon>
        <taxon>Reichenbachiellaceae</taxon>
        <taxon>Reichenbachiella</taxon>
    </lineage>
</organism>
<dbReference type="Gene3D" id="3.30.450.20">
    <property type="entry name" value="PAS domain"/>
    <property type="match status" value="1"/>
</dbReference>
<dbReference type="InterPro" id="IPR004358">
    <property type="entry name" value="Sig_transdc_His_kin-like_C"/>
</dbReference>
<dbReference type="PROSITE" id="PS50112">
    <property type="entry name" value="PAS"/>
    <property type="match status" value="1"/>
</dbReference>
<dbReference type="InterPro" id="IPR003594">
    <property type="entry name" value="HATPase_dom"/>
</dbReference>
<dbReference type="InterPro" id="IPR011006">
    <property type="entry name" value="CheY-like_superfamily"/>
</dbReference>
<dbReference type="SMART" id="SM00387">
    <property type="entry name" value="HATPase_c"/>
    <property type="match status" value="1"/>
</dbReference>
<dbReference type="Gene3D" id="1.10.287.130">
    <property type="match status" value="1"/>
</dbReference>
<evidence type="ECO:0000256" key="5">
    <source>
        <dbReference type="ARBA" id="ARBA00022741"/>
    </source>
</evidence>
<dbReference type="Pfam" id="PF02518">
    <property type="entry name" value="HATPase_c"/>
    <property type="match status" value="1"/>
</dbReference>
<feature type="modified residue" description="4-aspartylphosphate" evidence="11">
    <location>
        <position position="568"/>
    </location>
</feature>
<dbReference type="InterPro" id="IPR036097">
    <property type="entry name" value="HisK_dim/P_sf"/>
</dbReference>
<dbReference type="CDD" id="cd00082">
    <property type="entry name" value="HisKA"/>
    <property type="match status" value="1"/>
</dbReference>
<name>A0A1W2GH64_REIFA</name>
<dbReference type="SMART" id="SM00448">
    <property type="entry name" value="REC"/>
    <property type="match status" value="2"/>
</dbReference>
<evidence type="ECO:0000313" key="16">
    <source>
        <dbReference type="EMBL" id="SMD36005.1"/>
    </source>
</evidence>
<keyword evidence="3 11" id="KW-0597">Phosphoprotein</keyword>
<dbReference type="CDD" id="cd16922">
    <property type="entry name" value="HATPase_EvgS-ArcB-TorS-like"/>
    <property type="match status" value="1"/>
</dbReference>
<dbReference type="PANTHER" id="PTHR45339:SF1">
    <property type="entry name" value="HYBRID SIGNAL TRANSDUCTION HISTIDINE KINASE J"/>
    <property type="match status" value="1"/>
</dbReference>
<evidence type="ECO:0000256" key="2">
    <source>
        <dbReference type="ARBA" id="ARBA00012438"/>
    </source>
</evidence>
<evidence type="ECO:0000256" key="4">
    <source>
        <dbReference type="ARBA" id="ARBA00022679"/>
    </source>
</evidence>
<reference evidence="16 17" key="1">
    <citation type="submission" date="2017-04" db="EMBL/GenBank/DDBJ databases">
        <authorList>
            <person name="Afonso C.L."/>
            <person name="Miller P.J."/>
            <person name="Scott M.A."/>
            <person name="Spackman E."/>
            <person name="Goraichik I."/>
            <person name="Dimitrov K.M."/>
            <person name="Suarez D.L."/>
            <person name="Swayne D.E."/>
        </authorList>
    </citation>
    <scope>NUCLEOTIDE SEQUENCE [LARGE SCALE GENOMIC DNA]</scope>
    <source>
        <strain evidence="16 17">DSM 26133</strain>
    </source>
</reference>
<evidence type="ECO:0000259" key="12">
    <source>
        <dbReference type="PROSITE" id="PS50109"/>
    </source>
</evidence>
<evidence type="ECO:0000256" key="3">
    <source>
        <dbReference type="ARBA" id="ARBA00022553"/>
    </source>
</evidence>
<dbReference type="Pfam" id="PF00512">
    <property type="entry name" value="HisKA"/>
    <property type="match status" value="1"/>
</dbReference>
<dbReference type="AlphaFoldDB" id="A0A1W2GH64"/>
<dbReference type="PANTHER" id="PTHR45339">
    <property type="entry name" value="HYBRID SIGNAL TRANSDUCTION HISTIDINE KINASE J"/>
    <property type="match status" value="1"/>
</dbReference>
<evidence type="ECO:0000259" key="13">
    <source>
        <dbReference type="PROSITE" id="PS50110"/>
    </source>
</evidence>
<gene>
    <name evidence="16" type="ORF">SAMN04488029_2653</name>
</gene>
<dbReference type="GO" id="GO:0000155">
    <property type="term" value="F:phosphorelay sensor kinase activity"/>
    <property type="evidence" value="ECO:0007669"/>
    <property type="project" value="InterPro"/>
</dbReference>
<dbReference type="InterPro" id="IPR036890">
    <property type="entry name" value="HATPase_C_sf"/>
</dbReference>
<sequence>MKTKLLLIEDDKIDQKAFERFANREMTDCIYEIAGSVTDAKKSLEEGNYDVVITDFSLGDGDAFDLLTETKEIPVIFVSGAGNEEVVIEAMKNGASDFLIKDSVRNYLKVLPLVIQKILEQRRSKQKLQEAEIQIKKLSHVSRQTINPVIIFDRNKKIEWVNEAFINLTGYSSEEIYGMSAGLFSRKEGPFDDSKVARRVVNLKKSYTYESICYGRDGSEYWTDNSLSPILDEAGEIINYVIVQTNITEKKKTEMALREAKEAALQSEKAKEHFLANMSHEIRTPLNSIVGFTDLLLQEKTSAKQREYLDAVKWSSGNLLGIINDILDMSKIESGKIELEKTEMNLKVLAESCAKSLSVKVPEMVELNVDVDASIPVCLEGDPIRMNQILTNLLNNSLKFTERGEVRLAIHQKSINRGQSEITFVVTDTGIGIPADKLGEIFETFIQASSETTRKYGGTGLGLPIVKELVALHGGEINVESEEGKGSKFEFTIKLDAYNKPEKKKDERAPSFMKLDQLRLLIVEDHPLNQLLIKTTLQRQNINFDLANNGKEAITMVNETDYDLILMDIHMPEMGGIKTTQVIRNLLSEPKRSVPILAMTASAMRNDLEACLECGMNDYIPKPFKVEELFAKIQQWTNVVQEAKQDVA</sequence>
<evidence type="ECO:0000259" key="15">
    <source>
        <dbReference type="PROSITE" id="PS50113"/>
    </source>
</evidence>
<dbReference type="NCBIfam" id="TIGR00229">
    <property type="entry name" value="sensory_box"/>
    <property type="match status" value="1"/>
</dbReference>
<dbReference type="InterPro" id="IPR003661">
    <property type="entry name" value="HisK_dim/P_dom"/>
</dbReference>
<dbReference type="Gene3D" id="3.40.50.2300">
    <property type="match status" value="2"/>
</dbReference>
<dbReference type="CDD" id="cd00130">
    <property type="entry name" value="PAS"/>
    <property type="match status" value="1"/>
</dbReference>